<dbReference type="AlphaFoldDB" id="A0A1A5X8M0"/>
<dbReference type="CDD" id="cd12915">
    <property type="entry name" value="PDC2_DGC_like"/>
    <property type="match status" value="1"/>
</dbReference>
<gene>
    <name evidence="4" type="ORF">C7400_101101</name>
    <name evidence="5" type="ORF">SAMN05216550_105364</name>
</gene>
<dbReference type="OrthoDB" id="9813903at2"/>
<dbReference type="EMBL" id="FNZM01000005">
    <property type="protein sequence ID" value="SEJ53232.1"/>
    <property type="molecule type" value="Genomic_DNA"/>
</dbReference>
<dbReference type="GeneID" id="61300949"/>
<dbReference type="SMART" id="SM00267">
    <property type="entry name" value="GGDEF"/>
    <property type="match status" value="1"/>
</dbReference>
<dbReference type="PANTHER" id="PTHR45138">
    <property type="entry name" value="REGULATORY COMPONENTS OF SENSORY TRANSDUCTION SYSTEM"/>
    <property type="match status" value="1"/>
</dbReference>
<evidence type="ECO:0000256" key="1">
    <source>
        <dbReference type="ARBA" id="ARBA00012528"/>
    </source>
</evidence>
<reference evidence="4 7" key="2">
    <citation type="submission" date="2018-05" db="EMBL/GenBank/DDBJ databases">
        <title>Genomic Encyclopedia of Type Strains, Phase IV (KMG-V): Genome sequencing to study the core and pangenomes of soil and plant-associated prokaryotes.</title>
        <authorList>
            <person name="Whitman W."/>
        </authorList>
    </citation>
    <scope>NUCLEOTIDE SEQUENCE [LARGE SCALE GENOMIC DNA]</scope>
    <source>
        <strain evidence="4 7">SIr-6563</strain>
    </source>
</reference>
<name>A0A1A5X8M0_9BURK</name>
<dbReference type="Gene3D" id="3.30.70.270">
    <property type="match status" value="1"/>
</dbReference>
<dbReference type="RefSeq" id="WP_065061984.1">
    <property type="nucleotide sequence ID" value="NZ_CADFGN010000002.1"/>
</dbReference>
<dbReference type="Proteomes" id="UP000247515">
    <property type="component" value="Unassembled WGS sequence"/>
</dbReference>
<dbReference type="GO" id="GO:0043709">
    <property type="term" value="P:cell adhesion involved in single-species biofilm formation"/>
    <property type="evidence" value="ECO:0007669"/>
    <property type="project" value="TreeGrafter"/>
</dbReference>
<comment type="catalytic activity">
    <reaction evidence="2">
        <text>2 GTP = 3',3'-c-di-GMP + 2 diphosphate</text>
        <dbReference type="Rhea" id="RHEA:24898"/>
        <dbReference type="ChEBI" id="CHEBI:33019"/>
        <dbReference type="ChEBI" id="CHEBI:37565"/>
        <dbReference type="ChEBI" id="CHEBI:58805"/>
        <dbReference type="EC" id="2.7.7.65"/>
    </reaction>
</comment>
<dbReference type="InterPro" id="IPR043128">
    <property type="entry name" value="Rev_trsase/Diguanyl_cyclase"/>
</dbReference>
<accession>A0A1A5X8M0</accession>
<dbReference type="InterPro" id="IPR054327">
    <property type="entry name" value="His-kinase-like_sensor"/>
</dbReference>
<dbReference type="EC" id="2.7.7.65" evidence="1"/>
<dbReference type="CDD" id="cd01949">
    <property type="entry name" value="GGDEF"/>
    <property type="match status" value="1"/>
</dbReference>
<dbReference type="Proteomes" id="UP000183529">
    <property type="component" value="Unassembled WGS sequence"/>
</dbReference>
<evidence type="ECO:0000313" key="7">
    <source>
        <dbReference type="Proteomes" id="UP000247515"/>
    </source>
</evidence>
<dbReference type="Pfam" id="PF00990">
    <property type="entry name" value="GGDEF"/>
    <property type="match status" value="1"/>
</dbReference>
<dbReference type="Pfam" id="PF22588">
    <property type="entry name" value="dCache_1_like"/>
    <property type="match status" value="1"/>
</dbReference>
<dbReference type="GO" id="GO:1902201">
    <property type="term" value="P:negative regulation of bacterial-type flagellum-dependent cell motility"/>
    <property type="evidence" value="ECO:0007669"/>
    <property type="project" value="TreeGrafter"/>
</dbReference>
<dbReference type="SUPFAM" id="SSF55073">
    <property type="entry name" value="Nucleotide cyclase"/>
    <property type="match status" value="1"/>
</dbReference>
<dbReference type="Gene3D" id="3.30.450.20">
    <property type="entry name" value="PAS domain"/>
    <property type="match status" value="2"/>
</dbReference>
<dbReference type="InterPro" id="IPR050469">
    <property type="entry name" value="Diguanylate_Cyclase"/>
</dbReference>
<comment type="caution">
    <text evidence="5">The sequence shown here is derived from an EMBL/GenBank/DDBJ whole genome shotgun (WGS) entry which is preliminary data.</text>
</comment>
<dbReference type="InterPro" id="IPR000160">
    <property type="entry name" value="GGDEF_dom"/>
</dbReference>
<evidence type="ECO:0000313" key="5">
    <source>
        <dbReference type="EMBL" id="SEJ53232.1"/>
    </source>
</evidence>
<dbReference type="FunFam" id="3.30.70.270:FF:000001">
    <property type="entry name" value="Diguanylate cyclase domain protein"/>
    <property type="match status" value="1"/>
</dbReference>
<dbReference type="PANTHER" id="PTHR45138:SF9">
    <property type="entry name" value="DIGUANYLATE CYCLASE DGCM-RELATED"/>
    <property type="match status" value="1"/>
</dbReference>
<dbReference type="NCBIfam" id="TIGR00254">
    <property type="entry name" value="GGDEF"/>
    <property type="match status" value="1"/>
</dbReference>
<evidence type="ECO:0000259" key="3">
    <source>
        <dbReference type="PROSITE" id="PS50887"/>
    </source>
</evidence>
<evidence type="ECO:0000313" key="4">
    <source>
        <dbReference type="EMBL" id="PXX20374.1"/>
    </source>
</evidence>
<sequence length="501" mass="54554">MMTRRPNVMIVISIVLAAVLTAVAGWVMAQMREDALASARAAAYNMALLFERDAARNLEIYELSLQAVIDALGDPRIAELPDDIRQNVLFDRSATAKHLGVILVANEAGDVIFDSRASPPREVNVADRDYFIVQRDTPNMGLYVSRPFIPRDGAANATIGLSRRLSKPDGTFAGVVVGTMRLDYFRQLMSGVEIGANGVVTLTLADGTLLMRRPYASAMIGKDLADSALFHRFEHVEAGGFFGVGPLDGVRRWFAFRRVEGYPLVFSVAVAAGDIYSEWRVRAWIIGSLTALLDASLITLALVLTRQLRRRERVEDELRALAGTDALTALANRRAFEARADHEWLRARRSGQPLAVMMIDVDRFKRFNDRYGHAAGDGALAAVARAIGAHARRPGDCAARYGGEEFVLLLPETGAAQALAHAERLRAAIEALAVPHEDSPNGVLTASVGVASTSERGFENWRALIEAADAALYTAKRAGRNRVAVWQPSVAREPQDAGPDL</sequence>
<evidence type="ECO:0000256" key="2">
    <source>
        <dbReference type="ARBA" id="ARBA00034247"/>
    </source>
</evidence>
<protein>
    <recommendedName>
        <fullName evidence="1">diguanylate cyclase</fullName>
        <ecNumber evidence="1">2.7.7.65</ecNumber>
    </recommendedName>
</protein>
<proteinExistence type="predicted"/>
<feature type="domain" description="GGDEF" evidence="3">
    <location>
        <begin position="352"/>
        <end position="488"/>
    </location>
</feature>
<dbReference type="EMBL" id="QJJV01000001">
    <property type="protein sequence ID" value="PXX20374.1"/>
    <property type="molecule type" value="Genomic_DNA"/>
</dbReference>
<dbReference type="CDD" id="cd12914">
    <property type="entry name" value="PDC1_DGC_like"/>
    <property type="match status" value="1"/>
</dbReference>
<reference evidence="5 6" key="1">
    <citation type="submission" date="2016-10" db="EMBL/GenBank/DDBJ databases">
        <authorList>
            <person name="Varghese N."/>
            <person name="Submissions S."/>
        </authorList>
    </citation>
    <scope>NUCLEOTIDE SEQUENCE [LARGE SCALE GENOMIC DNA]</scope>
    <source>
        <strain evidence="5 6">LMG 22274</strain>
    </source>
</reference>
<dbReference type="GO" id="GO:0005886">
    <property type="term" value="C:plasma membrane"/>
    <property type="evidence" value="ECO:0007669"/>
    <property type="project" value="TreeGrafter"/>
</dbReference>
<dbReference type="PROSITE" id="PS50887">
    <property type="entry name" value="GGDEF"/>
    <property type="match status" value="1"/>
</dbReference>
<keyword evidence="7" id="KW-1185">Reference proteome</keyword>
<organism evidence="5 6">
    <name type="scientific">Paraburkholderia tropica</name>
    <dbReference type="NCBI Taxonomy" id="92647"/>
    <lineage>
        <taxon>Bacteria</taxon>
        <taxon>Pseudomonadati</taxon>
        <taxon>Pseudomonadota</taxon>
        <taxon>Betaproteobacteria</taxon>
        <taxon>Burkholderiales</taxon>
        <taxon>Burkholderiaceae</taxon>
        <taxon>Paraburkholderia</taxon>
    </lineage>
</organism>
<dbReference type="GO" id="GO:0052621">
    <property type="term" value="F:diguanylate cyclase activity"/>
    <property type="evidence" value="ECO:0007669"/>
    <property type="project" value="UniProtKB-EC"/>
</dbReference>
<evidence type="ECO:0000313" key="6">
    <source>
        <dbReference type="Proteomes" id="UP000183529"/>
    </source>
</evidence>
<dbReference type="InterPro" id="IPR029787">
    <property type="entry name" value="Nucleotide_cyclase"/>
</dbReference>